<keyword evidence="2" id="KW-1133">Transmembrane helix</keyword>
<dbReference type="Proteomes" id="UP000199663">
    <property type="component" value="Unassembled WGS sequence"/>
</dbReference>
<feature type="domain" description="Bacterial sugar transferase" evidence="3">
    <location>
        <begin position="149"/>
        <end position="400"/>
    </location>
</feature>
<evidence type="ECO:0000259" key="3">
    <source>
        <dbReference type="Pfam" id="PF02397"/>
    </source>
</evidence>
<protein>
    <submittedName>
        <fullName evidence="4">Sugar transferase</fullName>
    </submittedName>
</protein>
<sequence>MKKKLVFIKPGYALNVKSKEILEKGFDLRIQEDIFSFINEVKGSTSMDAVFLFGDLKNPSFVDNIKKIKPYAIRNNFQICIISDHFDFADKKTAIKESISGLFSTSQMQELEILDEIQNLLENPPMRGFMENLNKEKILTVNYRTPFWKRSFDLLVSGSILLLISPIMVLIAIMIRLESKGAIFYKSKRVGTGWEIIEFYKFRSMVPDADKKLKELSHLNQYANNQEKETVPESVTDNAQDGFQFKKCETCTKYNQSCESPLFNEMGQQVCEILHLNSKKNTGAAFFKLTDDPRITGLGKFLRNSSLDELPQLFNVFMGDMSIVGNRPLPIYEAEKLTTDQFSMRFMAPAGITGLWQVTKRGKAGPMSEEERMQLDNEYSEKFGFWMDIKIMLMTIPALFQKENV</sequence>
<dbReference type="RefSeq" id="WP_019598612.1">
    <property type="nucleotide sequence ID" value="NZ_FNQC01000010.1"/>
</dbReference>
<dbReference type="PANTHER" id="PTHR30576:SF0">
    <property type="entry name" value="UNDECAPRENYL-PHOSPHATE N-ACETYLGALACTOSAMINYL 1-PHOSPHATE TRANSFERASE-RELATED"/>
    <property type="match status" value="1"/>
</dbReference>
<dbReference type="PANTHER" id="PTHR30576">
    <property type="entry name" value="COLANIC BIOSYNTHESIS UDP-GLUCOSE LIPID CARRIER TRANSFERASE"/>
    <property type="match status" value="1"/>
</dbReference>
<dbReference type="GO" id="GO:0016740">
    <property type="term" value="F:transferase activity"/>
    <property type="evidence" value="ECO:0007669"/>
    <property type="project" value="UniProtKB-KW"/>
</dbReference>
<evidence type="ECO:0000313" key="5">
    <source>
        <dbReference type="Proteomes" id="UP000199663"/>
    </source>
</evidence>
<evidence type="ECO:0000256" key="1">
    <source>
        <dbReference type="ARBA" id="ARBA00006464"/>
    </source>
</evidence>
<keyword evidence="5" id="KW-1185">Reference proteome</keyword>
<keyword evidence="2" id="KW-0812">Transmembrane</keyword>
<reference evidence="4 5" key="1">
    <citation type="submission" date="2016-10" db="EMBL/GenBank/DDBJ databases">
        <authorList>
            <person name="Varghese N."/>
            <person name="Submissions S."/>
        </authorList>
    </citation>
    <scope>NUCLEOTIDE SEQUENCE [LARGE SCALE GENOMIC DNA]</scope>
    <source>
        <strain evidence="4 5">DSM 17997</strain>
    </source>
</reference>
<evidence type="ECO:0000256" key="2">
    <source>
        <dbReference type="SAM" id="Phobius"/>
    </source>
</evidence>
<evidence type="ECO:0000313" key="4">
    <source>
        <dbReference type="EMBL" id="SDZ32582.1"/>
    </source>
</evidence>
<dbReference type="Pfam" id="PF02397">
    <property type="entry name" value="Bac_transf"/>
    <property type="match status" value="1"/>
</dbReference>
<keyword evidence="4" id="KW-0808">Transferase</keyword>
<dbReference type="InterPro" id="IPR003362">
    <property type="entry name" value="Bact_transf"/>
</dbReference>
<feature type="transmembrane region" description="Helical" evidence="2">
    <location>
        <begin position="154"/>
        <end position="175"/>
    </location>
</feature>
<organism evidence="4 5">
    <name type="scientific">Rhodonellum ikkaensis</name>
    <dbReference type="NCBI Taxonomy" id="336829"/>
    <lineage>
        <taxon>Bacteria</taxon>
        <taxon>Pseudomonadati</taxon>
        <taxon>Bacteroidota</taxon>
        <taxon>Cytophagia</taxon>
        <taxon>Cytophagales</taxon>
        <taxon>Cytophagaceae</taxon>
        <taxon>Rhodonellum</taxon>
    </lineage>
</organism>
<gene>
    <name evidence="4" type="ORF">SAMN05444412_11085</name>
</gene>
<comment type="similarity">
    <text evidence="1">Belongs to the bacterial sugar transferase family.</text>
</comment>
<dbReference type="EMBL" id="FNQC01000010">
    <property type="protein sequence ID" value="SDZ32582.1"/>
    <property type="molecule type" value="Genomic_DNA"/>
</dbReference>
<comment type="caution">
    <text evidence="4">The sequence shown here is derived from an EMBL/GenBank/DDBJ whole genome shotgun (WGS) entry which is preliminary data.</text>
</comment>
<accession>A0A1H3S3S1</accession>
<keyword evidence="2" id="KW-0472">Membrane</keyword>
<proteinExistence type="inferred from homology"/>
<name>A0A1H3S3S1_9BACT</name>